<dbReference type="OrthoDB" id="9811262at2"/>
<reference evidence="3 4" key="1">
    <citation type="submission" date="2017-08" db="EMBL/GenBank/DDBJ databases">
        <title>Complete genome sequence of Gluconacetobacter saccharivorans CV1 isolated from Fermented Vinegar.</title>
        <authorList>
            <person name="Kim S.-Y."/>
        </authorList>
    </citation>
    <scope>NUCLEOTIDE SEQUENCE [LARGE SCALE GENOMIC DNA]</scope>
    <source>
        <strain evidence="3 4">CV1</strain>
        <plasmid evidence="3 4">unnamed1</plasmid>
    </source>
</reference>
<dbReference type="AlphaFoldDB" id="A0A347WG67"/>
<dbReference type="GO" id="GO:0016787">
    <property type="term" value="F:hydrolase activity"/>
    <property type="evidence" value="ECO:0007669"/>
    <property type="project" value="UniProtKB-KW"/>
</dbReference>
<evidence type="ECO:0000313" key="3">
    <source>
        <dbReference type="EMBL" id="AXY23860.1"/>
    </source>
</evidence>
<dbReference type="RefSeq" id="WP_110547723.1">
    <property type="nucleotide sequence ID" value="NZ_CP023037.1"/>
</dbReference>
<dbReference type="PANTHER" id="PTHR13966">
    <property type="entry name" value="ENDONUCLEASE RELATED"/>
    <property type="match status" value="1"/>
</dbReference>
<dbReference type="SMART" id="SM00892">
    <property type="entry name" value="Endonuclease_NS"/>
    <property type="match status" value="1"/>
</dbReference>
<dbReference type="EMBL" id="CP023037">
    <property type="protein sequence ID" value="AXY23860.1"/>
    <property type="molecule type" value="Genomic_DNA"/>
</dbReference>
<evidence type="ECO:0000259" key="1">
    <source>
        <dbReference type="SMART" id="SM00477"/>
    </source>
</evidence>
<dbReference type="KEGG" id="ksc:CD178_03116"/>
<dbReference type="InterPro" id="IPR020821">
    <property type="entry name" value="ENPP1-3/EXOG-like_nuc-like"/>
</dbReference>
<dbReference type="InterPro" id="IPR044929">
    <property type="entry name" value="DNA/RNA_non-sp_Endonuclease_sf"/>
</dbReference>
<sequence>MLRRSVRVCAVMGCLAVSMPCAASAQEDPCPQFGAQGHLPALVAPGLLPRTTLLCNADYAALNSGLVHEPLWSAEYLTRREIMRASQLGRVTDRPHADPRLPPGDGADPADYRRSGYARGRMTPASEAPDMAGRDQAFSLANVVPQTPELNKGIWSDVERAVRKLALQEGALYVVTGPAFYGSTQGIGHHVVVPSSTWKAVYDPMVNAAGVYVCKNTENPTCTVVNVATLIRAVGVDPFPALPDTLKETLLALPDPEDSSRQP</sequence>
<protein>
    <submittedName>
        <fullName evidence="3">Nuclease</fullName>
        <ecNumber evidence="3">3.1.30.-</ecNumber>
    </submittedName>
</protein>
<feature type="domain" description="ENPP1-3/EXOG-like endonuclease/phosphodiesterase" evidence="1">
    <location>
        <begin position="56"/>
        <end position="245"/>
    </location>
</feature>
<dbReference type="Proteomes" id="UP000264120">
    <property type="component" value="Plasmid unnamed1"/>
</dbReference>
<keyword evidence="3" id="KW-0614">Plasmid</keyword>
<dbReference type="InterPro" id="IPR001604">
    <property type="entry name" value="Endo_G_ENPP1-like_dom"/>
</dbReference>
<feature type="domain" description="DNA/RNA non-specific endonuclease/pyrophosphatase/phosphodiesterase" evidence="2">
    <location>
        <begin position="55"/>
        <end position="245"/>
    </location>
</feature>
<dbReference type="PANTHER" id="PTHR13966:SF5">
    <property type="entry name" value="ENDONUCLEASE G, MITOCHONDRIAL"/>
    <property type="match status" value="1"/>
</dbReference>
<proteinExistence type="predicted"/>
<dbReference type="GO" id="GO:0046872">
    <property type="term" value="F:metal ion binding"/>
    <property type="evidence" value="ECO:0007669"/>
    <property type="project" value="InterPro"/>
</dbReference>
<geneLocation type="plasmid" evidence="3 4">
    <name>unnamed1</name>
</geneLocation>
<dbReference type="EC" id="3.1.30.-" evidence="3"/>
<gene>
    <name evidence="3" type="primary">nucA</name>
    <name evidence="3" type="ORF">CD178_03116</name>
</gene>
<dbReference type="GO" id="GO:0003676">
    <property type="term" value="F:nucleic acid binding"/>
    <property type="evidence" value="ECO:0007669"/>
    <property type="project" value="InterPro"/>
</dbReference>
<dbReference type="GO" id="GO:0004519">
    <property type="term" value="F:endonuclease activity"/>
    <property type="evidence" value="ECO:0007669"/>
    <property type="project" value="TreeGrafter"/>
</dbReference>
<dbReference type="InterPro" id="IPR040255">
    <property type="entry name" value="Non-specific_endonuclease"/>
</dbReference>
<dbReference type="SMART" id="SM00477">
    <property type="entry name" value="NUC"/>
    <property type="match status" value="1"/>
</dbReference>
<name>A0A347WG67_9PROT</name>
<organism evidence="3 4">
    <name type="scientific">Komagataeibacter saccharivorans</name>
    <dbReference type="NCBI Taxonomy" id="265959"/>
    <lineage>
        <taxon>Bacteria</taxon>
        <taxon>Pseudomonadati</taxon>
        <taxon>Pseudomonadota</taxon>
        <taxon>Alphaproteobacteria</taxon>
        <taxon>Acetobacterales</taxon>
        <taxon>Acetobacteraceae</taxon>
        <taxon>Komagataeibacter</taxon>
    </lineage>
</organism>
<dbReference type="InterPro" id="IPR044925">
    <property type="entry name" value="His-Me_finger_sf"/>
</dbReference>
<evidence type="ECO:0000259" key="2">
    <source>
        <dbReference type="SMART" id="SM00892"/>
    </source>
</evidence>
<dbReference type="Pfam" id="PF01223">
    <property type="entry name" value="Endonuclease_NS"/>
    <property type="match status" value="1"/>
</dbReference>
<evidence type="ECO:0000313" key="4">
    <source>
        <dbReference type="Proteomes" id="UP000264120"/>
    </source>
</evidence>
<keyword evidence="4" id="KW-1185">Reference proteome</keyword>
<dbReference type="Gene3D" id="3.40.570.10">
    <property type="entry name" value="Extracellular Endonuclease, subunit A"/>
    <property type="match status" value="1"/>
</dbReference>
<dbReference type="SUPFAM" id="SSF54060">
    <property type="entry name" value="His-Me finger endonucleases"/>
    <property type="match status" value="1"/>
</dbReference>
<accession>A0A347WG67</accession>
<keyword evidence="3" id="KW-0378">Hydrolase</keyword>